<dbReference type="Proteomes" id="UP000477750">
    <property type="component" value="Unassembled WGS sequence"/>
</dbReference>
<gene>
    <name evidence="1" type="ORF">GFD30_19365</name>
</gene>
<keyword evidence="2" id="KW-1185">Reference proteome</keyword>
<accession>A0A6L5GDC6</accession>
<protein>
    <recommendedName>
        <fullName evidence="3">Antitoxin</fullName>
    </recommendedName>
</protein>
<dbReference type="RefSeq" id="WP_153026828.1">
    <property type="nucleotide sequence ID" value="NZ_WIAO01000027.1"/>
</dbReference>
<dbReference type="EMBL" id="WIAO01000027">
    <property type="protein sequence ID" value="MQM27707.1"/>
    <property type="molecule type" value="Genomic_DNA"/>
</dbReference>
<reference evidence="1 2" key="1">
    <citation type="submission" date="2019-10" db="EMBL/GenBank/DDBJ databases">
        <title>Glycomyces albidus sp. nov., a novel actinomycete isolated from rhizosphere soil of wheat (Triticum aestivum L.).</title>
        <authorList>
            <person name="Qian L."/>
        </authorList>
    </citation>
    <scope>NUCLEOTIDE SEQUENCE [LARGE SCALE GENOMIC DNA]</scope>
    <source>
        <strain evidence="1 2">NEAU-7082</strain>
    </source>
</reference>
<evidence type="ECO:0000313" key="1">
    <source>
        <dbReference type="EMBL" id="MQM27707.1"/>
    </source>
</evidence>
<dbReference type="AlphaFoldDB" id="A0A6L5GDC6"/>
<evidence type="ECO:0008006" key="3">
    <source>
        <dbReference type="Google" id="ProtNLM"/>
    </source>
</evidence>
<proteinExistence type="predicted"/>
<name>A0A6L5GDC6_9ACTN</name>
<comment type="caution">
    <text evidence="1">The sequence shown here is derived from an EMBL/GenBank/DDBJ whole genome shotgun (WGS) entry which is preliminary data.</text>
</comment>
<sequence length="77" mass="8875">MSDLMLHDIPEGDLEILRALAEERHQSLQDLMLEVIREQAMSASNRVKLSVIEARLKRERPEPIPMEVIIAAKNDRD</sequence>
<organism evidence="1 2">
    <name type="scientific">Glycomyces albidus</name>
    <dbReference type="NCBI Taxonomy" id="2656774"/>
    <lineage>
        <taxon>Bacteria</taxon>
        <taxon>Bacillati</taxon>
        <taxon>Actinomycetota</taxon>
        <taxon>Actinomycetes</taxon>
        <taxon>Glycomycetales</taxon>
        <taxon>Glycomycetaceae</taxon>
        <taxon>Glycomyces</taxon>
    </lineage>
</organism>
<evidence type="ECO:0000313" key="2">
    <source>
        <dbReference type="Proteomes" id="UP000477750"/>
    </source>
</evidence>